<keyword evidence="3" id="KW-1185">Reference proteome</keyword>
<name>A0ABY6P3Z0_9NOCA</name>
<sequence>MTRPERYTVSARAYDLISGERPVYRRGRVAGIAGLGLTPGCSVLDLGCGTGLNHPLLVRAVGPSGSVVGLDRSPAMLAQARRRASREGWSQVRTVQADMADGPVPTADGSTGFDAVVATYALSLVPEWERAWANALQAVRPGGRIAVVDLALPTGRGRLLTSLARAACALGGSDPQAHPWTAVERDCTDVTASSWWGGHVQVRVGTRPA</sequence>
<dbReference type="RefSeq" id="WP_265384080.1">
    <property type="nucleotide sequence ID" value="NZ_CP110615.1"/>
</dbReference>
<accession>A0ABY6P3Z0</accession>
<dbReference type="InterPro" id="IPR041698">
    <property type="entry name" value="Methyltransf_25"/>
</dbReference>
<dbReference type="CDD" id="cd02440">
    <property type="entry name" value="AdoMet_MTases"/>
    <property type="match status" value="1"/>
</dbReference>
<dbReference type="SUPFAM" id="SSF53335">
    <property type="entry name" value="S-adenosyl-L-methionine-dependent methyltransferases"/>
    <property type="match status" value="1"/>
</dbReference>
<dbReference type="PANTHER" id="PTHR42912">
    <property type="entry name" value="METHYLTRANSFERASE"/>
    <property type="match status" value="1"/>
</dbReference>
<reference evidence="2" key="1">
    <citation type="submission" date="2022-10" db="EMBL/GenBank/DDBJ databases">
        <title>Rhodococcus sp.75.</title>
        <authorList>
            <person name="Sun M."/>
        </authorList>
    </citation>
    <scope>NUCLEOTIDE SEQUENCE</scope>
    <source>
        <strain evidence="2">75</strain>
    </source>
</reference>
<dbReference type="Pfam" id="PF13649">
    <property type="entry name" value="Methyltransf_25"/>
    <property type="match status" value="1"/>
</dbReference>
<dbReference type="Proteomes" id="UP001164965">
    <property type="component" value="Chromosome"/>
</dbReference>
<gene>
    <name evidence="2" type="ORF">RHODO2019_05955</name>
</gene>
<dbReference type="Gene3D" id="3.40.50.150">
    <property type="entry name" value="Vaccinia Virus protein VP39"/>
    <property type="match status" value="1"/>
</dbReference>
<proteinExistence type="predicted"/>
<dbReference type="EMBL" id="CP110615">
    <property type="protein sequence ID" value="UZJ25976.1"/>
    <property type="molecule type" value="Genomic_DNA"/>
</dbReference>
<evidence type="ECO:0000313" key="3">
    <source>
        <dbReference type="Proteomes" id="UP001164965"/>
    </source>
</evidence>
<dbReference type="GO" id="GO:0032259">
    <property type="term" value="P:methylation"/>
    <property type="evidence" value="ECO:0007669"/>
    <property type="project" value="UniProtKB-KW"/>
</dbReference>
<dbReference type="InterPro" id="IPR050508">
    <property type="entry name" value="Methyltransf_Superfamily"/>
</dbReference>
<keyword evidence="2" id="KW-0489">Methyltransferase</keyword>
<dbReference type="InterPro" id="IPR029063">
    <property type="entry name" value="SAM-dependent_MTases_sf"/>
</dbReference>
<keyword evidence="2" id="KW-0808">Transferase</keyword>
<organism evidence="2 3">
    <name type="scientific">Rhodococcus antarcticus</name>
    <dbReference type="NCBI Taxonomy" id="2987751"/>
    <lineage>
        <taxon>Bacteria</taxon>
        <taxon>Bacillati</taxon>
        <taxon>Actinomycetota</taxon>
        <taxon>Actinomycetes</taxon>
        <taxon>Mycobacteriales</taxon>
        <taxon>Nocardiaceae</taxon>
        <taxon>Rhodococcus</taxon>
    </lineage>
</organism>
<evidence type="ECO:0000313" key="2">
    <source>
        <dbReference type="EMBL" id="UZJ25976.1"/>
    </source>
</evidence>
<dbReference type="GO" id="GO:0008168">
    <property type="term" value="F:methyltransferase activity"/>
    <property type="evidence" value="ECO:0007669"/>
    <property type="project" value="UniProtKB-KW"/>
</dbReference>
<protein>
    <submittedName>
        <fullName evidence="2">Class I SAM-dependent methyltransferase</fullName>
    </submittedName>
</protein>
<feature type="domain" description="Methyltransferase" evidence="1">
    <location>
        <begin position="43"/>
        <end position="143"/>
    </location>
</feature>
<evidence type="ECO:0000259" key="1">
    <source>
        <dbReference type="Pfam" id="PF13649"/>
    </source>
</evidence>